<dbReference type="Gene3D" id="3.40.50.1820">
    <property type="entry name" value="alpha/beta hydrolase"/>
    <property type="match status" value="1"/>
</dbReference>
<dbReference type="SUPFAM" id="SSF53474">
    <property type="entry name" value="alpha/beta-Hydrolases"/>
    <property type="match status" value="1"/>
</dbReference>
<organism evidence="2 3">
    <name type="scientific">Ramlibacter albus</name>
    <dbReference type="NCBI Taxonomy" id="2079448"/>
    <lineage>
        <taxon>Bacteria</taxon>
        <taxon>Pseudomonadati</taxon>
        <taxon>Pseudomonadota</taxon>
        <taxon>Betaproteobacteria</taxon>
        <taxon>Burkholderiales</taxon>
        <taxon>Comamonadaceae</taxon>
        <taxon>Ramlibacter</taxon>
    </lineage>
</organism>
<dbReference type="PANTHER" id="PTHR43433:SF8">
    <property type="entry name" value="BIFUNCTIONAL LIPASE_ADENYLATE CYCLASE LIPJ"/>
    <property type="match status" value="1"/>
</dbReference>
<keyword evidence="3" id="KW-1185">Reference proteome</keyword>
<dbReference type="Proteomes" id="UP000596827">
    <property type="component" value="Unassembled WGS sequence"/>
</dbReference>
<dbReference type="PRINTS" id="PR00111">
    <property type="entry name" value="ABHYDROLASE"/>
</dbReference>
<dbReference type="PANTHER" id="PTHR43433">
    <property type="entry name" value="HYDROLASE, ALPHA/BETA FOLD FAMILY PROTEIN"/>
    <property type="match status" value="1"/>
</dbReference>
<dbReference type="PRINTS" id="PR00038">
    <property type="entry name" value="HTHLUXR"/>
</dbReference>
<proteinExistence type="predicted"/>
<dbReference type="EMBL" id="JACORU010000012">
    <property type="protein sequence ID" value="MBC5767714.1"/>
    <property type="molecule type" value="Genomic_DNA"/>
</dbReference>
<dbReference type="InterPro" id="IPR000073">
    <property type="entry name" value="AB_hydrolase_1"/>
</dbReference>
<evidence type="ECO:0000259" key="1">
    <source>
        <dbReference type="PROSITE" id="PS50043"/>
    </source>
</evidence>
<accession>A0A923MEA5</accession>
<dbReference type="Gene3D" id="1.10.10.10">
    <property type="entry name" value="Winged helix-like DNA-binding domain superfamily/Winged helix DNA-binding domain"/>
    <property type="match status" value="1"/>
</dbReference>
<name>A0A923MEA5_9BURK</name>
<dbReference type="InterPro" id="IPR016032">
    <property type="entry name" value="Sig_transdc_resp-reg_C-effctor"/>
</dbReference>
<keyword evidence="2" id="KW-0378">Hydrolase</keyword>
<dbReference type="RefSeq" id="WP_187084202.1">
    <property type="nucleotide sequence ID" value="NZ_JACORU010000012.1"/>
</dbReference>
<dbReference type="InterPro" id="IPR029058">
    <property type="entry name" value="AB_hydrolase_fold"/>
</dbReference>
<dbReference type="InterPro" id="IPR036388">
    <property type="entry name" value="WH-like_DNA-bd_sf"/>
</dbReference>
<dbReference type="CDD" id="cd06170">
    <property type="entry name" value="LuxR_C_like"/>
    <property type="match status" value="1"/>
</dbReference>
<dbReference type="Pfam" id="PF00561">
    <property type="entry name" value="Abhydrolase_1"/>
    <property type="match status" value="1"/>
</dbReference>
<gene>
    <name evidence="2" type="ORF">H8R02_24830</name>
</gene>
<comment type="caution">
    <text evidence="2">The sequence shown here is derived from an EMBL/GenBank/DDBJ whole genome shotgun (WGS) entry which is preliminary data.</text>
</comment>
<sequence>MTAFRQQIRFATASDGVKIAYATSGDGPPLVRAGHWMTHLEWDWRTPVWGPWIERLSARHRLVRYDSRGCGLSDGEVEGVGLDALVADLEAAVDAAGLEQFALLGVSQGGAVAIAYAARHPQRVSRLVLLDAFARGALVRRPGDEELLDAMARLVLAGWGQDNAAFRQMFTSQFFPRATPAQAEAFNDLQRVSCTPAHAHRLMRSFARLDASALLPAVRCPTLVLHCRGDVRVPFEEGRFVASGIADASFQPLESANHVPLQGESAFDEAVQRIEEFLGVAAAGGGAFAALSPREREVVELLARGLDNAQIGAHLGLAEKTVRNNVSLLFDKLGAENRAQAIVRAREAGYGRGAAGG</sequence>
<dbReference type="InterPro" id="IPR000792">
    <property type="entry name" value="Tscrpt_reg_LuxR_C"/>
</dbReference>
<reference evidence="2" key="1">
    <citation type="submission" date="2020-08" db="EMBL/GenBank/DDBJ databases">
        <title>Ramlibacter sp. GTP1 16S ribosomal RNA gene genome sequencing and assembly.</title>
        <authorList>
            <person name="Kang M."/>
        </authorList>
    </citation>
    <scope>NUCLEOTIDE SEQUENCE</scope>
    <source>
        <strain evidence="2">GTP1</strain>
    </source>
</reference>
<dbReference type="GO" id="GO:0006355">
    <property type="term" value="P:regulation of DNA-templated transcription"/>
    <property type="evidence" value="ECO:0007669"/>
    <property type="project" value="InterPro"/>
</dbReference>
<dbReference type="SUPFAM" id="SSF46894">
    <property type="entry name" value="C-terminal effector domain of the bipartite response regulators"/>
    <property type="match status" value="1"/>
</dbReference>
<dbReference type="PROSITE" id="PS50043">
    <property type="entry name" value="HTH_LUXR_2"/>
    <property type="match status" value="1"/>
</dbReference>
<evidence type="ECO:0000313" key="2">
    <source>
        <dbReference type="EMBL" id="MBC5767714.1"/>
    </source>
</evidence>
<dbReference type="GO" id="GO:0016787">
    <property type="term" value="F:hydrolase activity"/>
    <property type="evidence" value="ECO:0007669"/>
    <property type="project" value="UniProtKB-KW"/>
</dbReference>
<dbReference type="GO" id="GO:0003677">
    <property type="term" value="F:DNA binding"/>
    <property type="evidence" value="ECO:0007669"/>
    <property type="project" value="InterPro"/>
</dbReference>
<feature type="domain" description="HTH luxR-type" evidence="1">
    <location>
        <begin position="284"/>
        <end position="349"/>
    </location>
</feature>
<dbReference type="AlphaFoldDB" id="A0A923MEA5"/>
<protein>
    <submittedName>
        <fullName evidence="2">Alpha/beta fold hydrolase</fullName>
    </submittedName>
</protein>
<dbReference type="InterPro" id="IPR050471">
    <property type="entry name" value="AB_hydrolase"/>
</dbReference>
<dbReference type="Pfam" id="PF00196">
    <property type="entry name" value="GerE"/>
    <property type="match status" value="1"/>
</dbReference>
<evidence type="ECO:0000313" key="3">
    <source>
        <dbReference type="Proteomes" id="UP000596827"/>
    </source>
</evidence>
<dbReference type="SMART" id="SM00421">
    <property type="entry name" value="HTH_LUXR"/>
    <property type="match status" value="1"/>
</dbReference>